<keyword evidence="5" id="KW-0963">Cytoplasm</keyword>
<dbReference type="GO" id="GO:0005737">
    <property type="term" value="C:cytoplasm"/>
    <property type="evidence" value="ECO:0007669"/>
    <property type="project" value="UniProtKB-SubCell"/>
</dbReference>
<evidence type="ECO:0000256" key="6">
    <source>
        <dbReference type="ARBA" id="ARBA00022927"/>
    </source>
</evidence>
<reference evidence="10" key="1">
    <citation type="submission" date="2019-05" db="EMBL/GenBank/DDBJ databases">
        <title>Annotation for the trematode Fasciolopsis buski.</title>
        <authorList>
            <person name="Choi Y.-J."/>
        </authorList>
    </citation>
    <scope>NUCLEOTIDE SEQUENCE</scope>
    <source>
        <strain evidence="10">HT</strain>
        <tissue evidence="10">Whole worm</tissue>
    </source>
</reference>
<proteinExistence type="inferred from homology"/>
<organism evidence="10 11">
    <name type="scientific">Fasciolopsis buskii</name>
    <dbReference type="NCBI Taxonomy" id="27845"/>
    <lineage>
        <taxon>Eukaryota</taxon>
        <taxon>Metazoa</taxon>
        <taxon>Spiralia</taxon>
        <taxon>Lophotrochozoa</taxon>
        <taxon>Platyhelminthes</taxon>
        <taxon>Trematoda</taxon>
        <taxon>Digenea</taxon>
        <taxon>Plagiorchiida</taxon>
        <taxon>Echinostomata</taxon>
        <taxon>Echinostomatoidea</taxon>
        <taxon>Fasciolidae</taxon>
        <taxon>Fasciolopsis</taxon>
    </lineage>
</organism>
<evidence type="ECO:0000256" key="3">
    <source>
        <dbReference type="ARBA" id="ARBA00009466"/>
    </source>
</evidence>
<dbReference type="GO" id="GO:0005643">
    <property type="term" value="C:nuclear pore"/>
    <property type="evidence" value="ECO:0007669"/>
    <property type="project" value="TreeGrafter"/>
</dbReference>
<comment type="caution">
    <text evidence="10">The sequence shown here is derived from an EMBL/GenBank/DDBJ whole genome shotgun (WGS) entry which is preliminary data.</text>
</comment>
<protein>
    <submittedName>
        <fullName evidence="10">XPO7</fullName>
    </submittedName>
</protein>
<dbReference type="Proteomes" id="UP000728185">
    <property type="component" value="Unassembled WGS sequence"/>
</dbReference>
<dbReference type="Pfam" id="PF25795">
    <property type="entry name" value="TPR_XPO7"/>
    <property type="match status" value="1"/>
</dbReference>
<evidence type="ECO:0000256" key="1">
    <source>
        <dbReference type="ARBA" id="ARBA00004123"/>
    </source>
</evidence>
<dbReference type="GO" id="GO:0006611">
    <property type="term" value="P:protein export from nucleus"/>
    <property type="evidence" value="ECO:0007669"/>
    <property type="project" value="TreeGrafter"/>
</dbReference>
<evidence type="ECO:0000256" key="8">
    <source>
        <dbReference type="SAM" id="MobiDB-lite"/>
    </source>
</evidence>
<dbReference type="SUPFAM" id="SSF48371">
    <property type="entry name" value="ARM repeat"/>
    <property type="match status" value="1"/>
</dbReference>
<name>A0A8E0VID5_9TREM</name>
<comment type="subcellular location">
    <subcellularLocation>
        <location evidence="2">Cytoplasm</location>
    </subcellularLocation>
    <subcellularLocation>
        <location evidence="1">Nucleus</location>
    </subcellularLocation>
</comment>
<evidence type="ECO:0000256" key="5">
    <source>
        <dbReference type="ARBA" id="ARBA00022490"/>
    </source>
</evidence>
<dbReference type="PANTHER" id="PTHR12596">
    <property type="entry name" value="EXPORTIN 4,7-RELATED"/>
    <property type="match status" value="1"/>
</dbReference>
<keyword evidence="4" id="KW-0813">Transport</keyword>
<sequence>HGLLSQSLQLVHACLTYDFIGTSAGTGNSICDESSNGMDDLMVIQIPTSWRSIFLDSDTVRLFFRLYSGLPADLRSLVLSCLVQLVSVRRSLFTNTERQSFLAELVGGTRTILANQSVSLSDSDTYHEFCRLLSRLKCNFQLTELIGLDCHAEFIHLITGFTIHSLKSFLRGTNNNSIHYLLALWQRLVASLPYVQSPESELIENAASQISRTYIEACLASIPDYVNCPSNVRSTPEKSNKPDGQSWTSAGFHGSRGTTTGSSRHPGRSKPNRGDSLVQNDNDDDGSSECPLDDLTTLSQQMEQFAVIGRCGFARTCELVAHLFDESAGSYEKALSMLSQPSVADPSLIQIINYEEHRLSWLVYMAGALIGSRVNYTSADDDCGGDLVYRVLQLMRLTANRLTLSASTTSPTNLTTSSAGASRLEMASLSFFEQFRRIYASESVGRMARVYLRLSEVLGFSDDLPVLGAFVEKILTNLKYWTCQEPILRRTLDLLSELSRGYSAMRKLLRLDGIQFILANHTEDNFPFLAPISDVSGIPTHAQTSRYRLRTSFYASLARLLMVDLGEDETRFLNFMAPLTRVANRLIMTILSGFVFIELTLFGSIASNMMTAEQAKNAVIGLARDLRGLSSSLNTKGAYQLLLEWFYPTGFKLFGRALELWPLDPMVSVSVLKLLAEIVHNRNGRLLFDSTVPTGYLLFTELSTALSGFGIQIIPHTRDVPKQSIYSVKLKPVMAALRALKMYISGNFINFGVFSLFRDDSLEKCMQMGVQLMLSIDESDLQVSETGCLFVVYDHMATYDFLPHMHVWTNPFFNGRRPTYVHFIFRRLSPTKSIRLCSTLLLFNAQEYPKVALAYFELLEYMVNDHLTFVASLGEPVLLHFLNTIANNISSIDTAISDNCCLCLDYVLTHLFKLVQQQQRSGLMNGSMHSGPDTELHLISLDSINSDTITGQGSSLINKHQGASRFAVWSARAAVAENQLLDLLKPNSTSLLLLRRMLVVLLCSVVQEECRNQWSISRPLLTLIFLNNEYYIELRNQVIASMPADRQETMTKLFDKLMDEVEFSLIGKDRDKFTQNVSSFKHALSEFMKTSNGSASARHTENSAMQDQTMGAEATNPTVLSVDTTDSEYICLSATIAQAAGLGHIL</sequence>
<keyword evidence="7" id="KW-0539">Nucleus</keyword>
<keyword evidence="11" id="KW-1185">Reference proteome</keyword>
<dbReference type="InterPro" id="IPR044189">
    <property type="entry name" value="XPO4/7-like"/>
</dbReference>
<accession>A0A8E0VID5</accession>
<evidence type="ECO:0000256" key="7">
    <source>
        <dbReference type="ARBA" id="ARBA00023242"/>
    </source>
</evidence>
<evidence type="ECO:0000256" key="4">
    <source>
        <dbReference type="ARBA" id="ARBA00022448"/>
    </source>
</evidence>
<feature type="domain" description="Exportin-7/Ran-binding protein 17 TPR repeats" evidence="9">
    <location>
        <begin position="285"/>
        <end position="532"/>
    </location>
</feature>
<dbReference type="OrthoDB" id="244158at2759"/>
<dbReference type="EMBL" id="LUCM01006580">
    <property type="protein sequence ID" value="KAA0191073.1"/>
    <property type="molecule type" value="Genomic_DNA"/>
</dbReference>
<dbReference type="PANTHER" id="PTHR12596:SF2">
    <property type="entry name" value="EXPORTIN-7 ISOFORM X1"/>
    <property type="match status" value="1"/>
</dbReference>
<gene>
    <name evidence="10" type="ORF">FBUS_02668</name>
</gene>
<dbReference type="AlphaFoldDB" id="A0A8E0VID5"/>
<evidence type="ECO:0000259" key="9">
    <source>
        <dbReference type="Pfam" id="PF25795"/>
    </source>
</evidence>
<evidence type="ECO:0000256" key="2">
    <source>
        <dbReference type="ARBA" id="ARBA00004496"/>
    </source>
</evidence>
<dbReference type="GO" id="GO:0005049">
    <property type="term" value="F:nuclear export signal receptor activity"/>
    <property type="evidence" value="ECO:0007669"/>
    <property type="project" value="InterPro"/>
</dbReference>
<dbReference type="Gene3D" id="1.25.10.10">
    <property type="entry name" value="Leucine-rich Repeat Variant"/>
    <property type="match status" value="1"/>
</dbReference>
<dbReference type="InterPro" id="IPR011989">
    <property type="entry name" value="ARM-like"/>
</dbReference>
<feature type="non-terminal residue" evidence="10">
    <location>
        <position position="1146"/>
    </location>
</feature>
<feature type="region of interest" description="Disordered" evidence="8">
    <location>
        <begin position="1091"/>
        <end position="1111"/>
    </location>
</feature>
<comment type="similarity">
    <text evidence="3">Belongs to the exportin family.</text>
</comment>
<evidence type="ECO:0000313" key="11">
    <source>
        <dbReference type="Proteomes" id="UP000728185"/>
    </source>
</evidence>
<evidence type="ECO:0000313" key="10">
    <source>
        <dbReference type="EMBL" id="KAA0191073.1"/>
    </source>
</evidence>
<dbReference type="InterPro" id="IPR016024">
    <property type="entry name" value="ARM-type_fold"/>
</dbReference>
<feature type="region of interest" description="Disordered" evidence="8">
    <location>
        <begin position="232"/>
        <end position="293"/>
    </location>
</feature>
<keyword evidence="6" id="KW-0653">Protein transport</keyword>
<dbReference type="InterPro" id="IPR057947">
    <property type="entry name" value="TPR_XPO7/RBP17"/>
</dbReference>